<comment type="subcellular location">
    <subcellularLocation>
        <location evidence="1">Cell membrane</location>
        <topology evidence="1">Multi-pass membrane protein</topology>
    </subcellularLocation>
</comment>
<keyword evidence="3" id="KW-1003">Cell membrane</keyword>
<keyword evidence="6" id="KW-0739">Sodium transport</keyword>
<evidence type="ECO:0000256" key="2">
    <source>
        <dbReference type="ARBA" id="ARBA00022448"/>
    </source>
</evidence>
<dbReference type="GO" id="GO:0005886">
    <property type="term" value="C:plasma membrane"/>
    <property type="evidence" value="ECO:0007669"/>
    <property type="project" value="UniProtKB-SubCell"/>
</dbReference>
<feature type="transmembrane region" description="Helical" evidence="7">
    <location>
        <begin position="35"/>
        <end position="52"/>
    </location>
</feature>
<keyword evidence="2" id="KW-0813">Transport</keyword>
<dbReference type="AlphaFoldDB" id="A0A7R9DIW3"/>
<evidence type="ECO:0000256" key="1">
    <source>
        <dbReference type="ARBA" id="ARBA00004651"/>
    </source>
</evidence>
<keyword evidence="5" id="KW-0406">Ion transport</keyword>
<organism evidence="8">
    <name type="scientific">Timema cristinae</name>
    <name type="common">Walking stick</name>
    <dbReference type="NCBI Taxonomy" id="61476"/>
    <lineage>
        <taxon>Eukaryota</taxon>
        <taxon>Metazoa</taxon>
        <taxon>Ecdysozoa</taxon>
        <taxon>Arthropoda</taxon>
        <taxon>Hexapoda</taxon>
        <taxon>Insecta</taxon>
        <taxon>Pterygota</taxon>
        <taxon>Neoptera</taxon>
        <taxon>Polyneoptera</taxon>
        <taxon>Phasmatodea</taxon>
        <taxon>Timematodea</taxon>
        <taxon>Timematoidea</taxon>
        <taxon>Timematidae</taxon>
        <taxon>Timema</taxon>
    </lineage>
</organism>
<dbReference type="InterPro" id="IPR038377">
    <property type="entry name" value="Na/Glc_symporter_sf"/>
</dbReference>
<evidence type="ECO:0000256" key="5">
    <source>
        <dbReference type="ARBA" id="ARBA00023065"/>
    </source>
</evidence>
<dbReference type="PANTHER" id="PTHR42985">
    <property type="entry name" value="SODIUM-COUPLED MONOCARBOXYLATE TRANSPORTER"/>
    <property type="match status" value="1"/>
</dbReference>
<dbReference type="EMBL" id="OC324338">
    <property type="protein sequence ID" value="CAD7414098.1"/>
    <property type="molecule type" value="Genomic_DNA"/>
</dbReference>
<keyword evidence="7" id="KW-0812">Transmembrane</keyword>
<evidence type="ECO:0000256" key="3">
    <source>
        <dbReference type="ARBA" id="ARBA00022475"/>
    </source>
</evidence>
<proteinExistence type="predicted"/>
<dbReference type="GO" id="GO:0006814">
    <property type="term" value="P:sodium ion transport"/>
    <property type="evidence" value="ECO:0007669"/>
    <property type="project" value="UniProtKB-KW"/>
</dbReference>
<keyword evidence="4" id="KW-0915">Sodium</keyword>
<protein>
    <submittedName>
        <fullName evidence="8">Uncharacterized protein</fullName>
    </submittedName>
</protein>
<accession>A0A7R9DIW3</accession>
<sequence>MLSACSYISGITVLGIPAEMYLFGTQYWMSVTVEVFVNITMIVAYLPIFYTLQITSSYEYLKLRFNQSVCLLGSALFLLKLRDESGPQMFESFVPERPTEGKLSLWDKMTEKKLKIFKSVNAMTEITVKQKGVKI</sequence>
<name>A0A7R9DIW3_TIMCR</name>
<keyword evidence="7" id="KW-1133">Transmembrane helix</keyword>
<evidence type="ECO:0000256" key="7">
    <source>
        <dbReference type="SAM" id="Phobius"/>
    </source>
</evidence>
<keyword evidence="7" id="KW-0472">Membrane</keyword>
<feature type="transmembrane region" description="Helical" evidence="7">
    <location>
        <begin position="6"/>
        <end position="23"/>
    </location>
</feature>
<dbReference type="GO" id="GO:0015293">
    <property type="term" value="F:symporter activity"/>
    <property type="evidence" value="ECO:0007669"/>
    <property type="project" value="TreeGrafter"/>
</dbReference>
<dbReference type="InterPro" id="IPR051163">
    <property type="entry name" value="Sodium:Solute_Symporter_SSF"/>
</dbReference>
<dbReference type="Gene3D" id="1.20.1730.10">
    <property type="entry name" value="Sodium/glucose cotransporter"/>
    <property type="match status" value="1"/>
</dbReference>
<gene>
    <name evidence="8" type="ORF">TCEB3V08_LOCUS11989</name>
</gene>
<evidence type="ECO:0000313" key="8">
    <source>
        <dbReference type="EMBL" id="CAD7414098.1"/>
    </source>
</evidence>
<dbReference type="PANTHER" id="PTHR42985:SF21">
    <property type="entry name" value="SODIUM-DEPENDENT MULTIVITAMIN TRANSPORTER-LIKE PROTEIN"/>
    <property type="match status" value="1"/>
</dbReference>
<reference evidence="8" key="1">
    <citation type="submission" date="2020-11" db="EMBL/GenBank/DDBJ databases">
        <authorList>
            <person name="Tran Van P."/>
        </authorList>
    </citation>
    <scope>NUCLEOTIDE SEQUENCE</scope>
</reference>
<evidence type="ECO:0000256" key="4">
    <source>
        <dbReference type="ARBA" id="ARBA00023053"/>
    </source>
</evidence>
<evidence type="ECO:0000256" key="6">
    <source>
        <dbReference type="ARBA" id="ARBA00023201"/>
    </source>
</evidence>